<name>E3I8N0_RHOVT</name>
<dbReference type="Pfam" id="PF04610">
    <property type="entry name" value="TrbL"/>
    <property type="match status" value="1"/>
</dbReference>
<evidence type="ECO:0000256" key="8">
    <source>
        <dbReference type="SAM" id="SignalP"/>
    </source>
</evidence>
<evidence type="ECO:0000256" key="1">
    <source>
        <dbReference type="ARBA" id="ARBA00004141"/>
    </source>
</evidence>
<feature type="transmembrane region" description="Helical" evidence="7">
    <location>
        <begin position="81"/>
        <end position="100"/>
    </location>
</feature>
<dbReference type="GO" id="GO:0016020">
    <property type="term" value="C:membrane"/>
    <property type="evidence" value="ECO:0007669"/>
    <property type="project" value="UniProtKB-SubCell"/>
</dbReference>
<evidence type="ECO:0000256" key="6">
    <source>
        <dbReference type="SAM" id="MobiDB-lite"/>
    </source>
</evidence>
<evidence type="ECO:0000256" key="3">
    <source>
        <dbReference type="ARBA" id="ARBA00022692"/>
    </source>
</evidence>
<dbReference type="EMBL" id="CP002292">
    <property type="protein sequence ID" value="ADP72009.1"/>
    <property type="molecule type" value="Genomic_DNA"/>
</dbReference>
<gene>
    <name evidence="9" type="ordered locus">Rvan_2800</name>
</gene>
<comment type="subcellular location">
    <subcellularLocation>
        <location evidence="1">Membrane</location>
        <topology evidence="1">Multi-pass membrane protein</topology>
    </subcellularLocation>
</comment>
<evidence type="ECO:0000256" key="5">
    <source>
        <dbReference type="ARBA" id="ARBA00023136"/>
    </source>
</evidence>
<dbReference type="InterPro" id="IPR014150">
    <property type="entry name" value="Conjugal_tfr_TrbL"/>
</dbReference>
<feature type="transmembrane region" description="Helical" evidence="7">
    <location>
        <begin position="186"/>
        <end position="208"/>
    </location>
</feature>
<dbReference type="AlphaFoldDB" id="E3I8N0"/>
<feature type="compositionally biased region" description="Polar residues" evidence="6">
    <location>
        <begin position="414"/>
        <end position="423"/>
    </location>
</feature>
<feature type="transmembrane region" description="Helical" evidence="7">
    <location>
        <begin position="239"/>
        <end position="258"/>
    </location>
</feature>
<dbReference type="Proteomes" id="UP000001399">
    <property type="component" value="Chromosome"/>
</dbReference>
<evidence type="ECO:0000256" key="4">
    <source>
        <dbReference type="ARBA" id="ARBA00022989"/>
    </source>
</evidence>
<feature type="transmembrane region" description="Helical" evidence="7">
    <location>
        <begin position="278"/>
        <end position="295"/>
    </location>
</feature>
<feature type="transmembrane region" description="Helical" evidence="7">
    <location>
        <begin position="156"/>
        <end position="174"/>
    </location>
</feature>
<reference evidence="10" key="1">
    <citation type="journal article" date="2011" name="J. Bacteriol.">
        <title>Genome sequences of eight morphologically diverse alphaproteobacteria.</title>
        <authorList>
            <consortium name="US DOE Joint Genome Institute"/>
            <person name="Brown P.J."/>
            <person name="Kysela D.T."/>
            <person name="Buechlein A."/>
            <person name="Hemmerich C."/>
            <person name="Brun Y.V."/>
        </authorList>
    </citation>
    <scope>NUCLEOTIDE SEQUENCE [LARGE SCALE GENOMIC DNA]</scope>
    <source>
        <strain evidence="10">ATCC 17100 / ATH 3.1.1 / DSM 162 / LMG 4299</strain>
    </source>
</reference>
<feature type="region of interest" description="Disordered" evidence="6">
    <location>
        <begin position="402"/>
        <end position="453"/>
    </location>
</feature>
<sequence>MRRLPPRTPPRASCSPLGSSPAARAGCALIGLAVGVLVLSIISASPAAAAEPTTNALDGIVRLYQQNAQKWETTLATYAQTLFWLLAAIEMSYAAIRLAFRGADVSEWMAELVNQILFIGFFLALLVNSSAWAAAIVNSFRTAANEAVQASGGTSLIAPSDIFAIGLSMANKVLDQSSIWSPGASVGLLIFALVLLICFALIAAFLVLALVESYVVISAGILFMGFGGSRWTKDYALKMIIYALSVGAKLFVLQLLIGLGQQIFNALIQNFEANTSDLLVSVGSAIVMLALTKIIPDMIQGLINGTQISGGGALAGVAAGAAGVGWGAFKGGIGAAMVAARSSALASEQMQDARMSGSFGPGRVVRMAGNTAMAAGDTLGMRLSGRIHYGTWAGQMAEALKERTVDRQAARTASEPSQPQGSVTGAGQPAQPSQAAQQSQAAPPSQGNPPKKP</sequence>
<keyword evidence="8" id="KW-0732">Signal</keyword>
<protein>
    <submittedName>
        <fullName evidence="9">P-type conjugative transfer protein TrbL</fullName>
    </submittedName>
</protein>
<evidence type="ECO:0000256" key="2">
    <source>
        <dbReference type="ARBA" id="ARBA00007802"/>
    </source>
</evidence>
<proteinExistence type="inferred from homology"/>
<keyword evidence="10" id="KW-1185">Reference proteome</keyword>
<evidence type="ECO:0000256" key="7">
    <source>
        <dbReference type="SAM" id="Phobius"/>
    </source>
</evidence>
<keyword evidence="3 7" id="KW-0812">Transmembrane</keyword>
<keyword evidence="5 7" id="KW-0472">Membrane</keyword>
<comment type="similarity">
    <text evidence="2">Belongs to the TrbL/VirB6 family.</text>
</comment>
<keyword evidence="4 7" id="KW-1133">Transmembrane helix</keyword>
<organism evidence="9 10">
    <name type="scientific">Rhodomicrobium vannielii (strain ATCC 17100 / DSM 162 / LMG 4299 / NCIMB 10020 / ATH 3.1.1)</name>
    <dbReference type="NCBI Taxonomy" id="648757"/>
    <lineage>
        <taxon>Bacteria</taxon>
        <taxon>Pseudomonadati</taxon>
        <taxon>Pseudomonadota</taxon>
        <taxon>Alphaproteobacteria</taxon>
        <taxon>Hyphomicrobiales</taxon>
        <taxon>Hyphomicrobiaceae</taxon>
        <taxon>Rhodomicrobium</taxon>
    </lineage>
</organism>
<dbReference type="HOGENOM" id="CLU_030486_2_0_5"/>
<dbReference type="GO" id="GO:0030255">
    <property type="term" value="P:protein secretion by the type IV secretion system"/>
    <property type="evidence" value="ECO:0007669"/>
    <property type="project" value="InterPro"/>
</dbReference>
<evidence type="ECO:0000313" key="10">
    <source>
        <dbReference type="Proteomes" id="UP000001399"/>
    </source>
</evidence>
<evidence type="ECO:0000313" key="9">
    <source>
        <dbReference type="EMBL" id="ADP72009.1"/>
    </source>
</evidence>
<dbReference type="eggNOG" id="COG3846">
    <property type="taxonomic scope" value="Bacteria"/>
</dbReference>
<accession>E3I8N0</accession>
<dbReference type="NCBIfam" id="TIGR02783">
    <property type="entry name" value="TrbL_P"/>
    <property type="match status" value="1"/>
</dbReference>
<feature type="compositionally biased region" description="Low complexity" evidence="6">
    <location>
        <begin position="425"/>
        <end position="453"/>
    </location>
</feature>
<dbReference type="KEGG" id="rva:Rvan_2800"/>
<dbReference type="InterPro" id="IPR007688">
    <property type="entry name" value="Conjugal_tfr_TrbL/VirB6"/>
</dbReference>
<feature type="chain" id="PRO_5003170835" evidence="8">
    <location>
        <begin position="50"/>
        <end position="453"/>
    </location>
</feature>
<dbReference type="STRING" id="648757.Rvan_2800"/>
<feature type="signal peptide" evidence="8">
    <location>
        <begin position="1"/>
        <end position="49"/>
    </location>
</feature>
<dbReference type="OrthoDB" id="7304151at2"/>
<feature type="transmembrane region" description="Helical" evidence="7">
    <location>
        <begin position="214"/>
        <end position="232"/>
    </location>
</feature>
<feature type="transmembrane region" description="Helical" evidence="7">
    <location>
        <begin position="112"/>
        <end position="136"/>
    </location>
</feature>